<keyword evidence="3" id="KW-1185">Reference proteome</keyword>
<name>A0A1W7CS14_9ACTN</name>
<evidence type="ECO:0000313" key="3">
    <source>
        <dbReference type="Proteomes" id="UP000194218"/>
    </source>
</evidence>
<sequence>MPEAAYDEIADWYETEFTAGQRYGAAHADPLGLDALIRDLLGAGSGPCLEIGCGTGVHAGRVRDLGWTPVGVDLSGGMLRHARGRLPVARADAARLPVRDASVSAVLSVMVHTDMPDYSAVVREAARVLRPGGALTHIGVHPCFCGAFADRRDAEAVVIRPGYRESHWSRESWTDQGVRDKVGASHLPLPALLGAFTAAGLVLDRFAEGGGPTPVVFGLRAVRPADGAVARP</sequence>
<keyword evidence="2" id="KW-0808">Transferase</keyword>
<dbReference type="SUPFAM" id="SSF53335">
    <property type="entry name" value="S-adenosyl-L-methionine-dependent methyltransferases"/>
    <property type="match status" value="1"/>
</dbReference>
<dbReference type="GO" id="GO:0008757">
    <property type="term" value="F:S-adenosylmethionine-dependent methyltransferase activity"/>
    <property type="evidence" value="ECO:0007669"/>
    <property type="project" value="InterPro"/>
</dbReference>
<reference evidence="2 3" key="1">
    <citation type="submission" date="2017-05" db="EMBL/GenBank/DDBJ databases">
        <title>Complete genome sequence of Streptomyces sp. SCSIO 03032 revealed the diverse biosynthetic pathways for its bioactive secondary metabolites.</title>
        <authorList>
            <person name="Ma L."/>
            <person name="Zhu Y."/>
            <person name="Zhang W."/>
            <person name="Zhang G."/>
            <person name="Tian X."/>
            <person name="Zhang S."/>
            <person name="Zhang C."/>
        </authorList>
    </citation>
    <scope>NUCLEOTIDE SEQUENCE [LARGE SCALE GENOMIC DNA]</scope>
    <source>
        <strain evidence="2 3">SCSIO 03032</strain>
    </source>
</reference>
<evidence type="ECO:0000259" key="1">
    <source>
        <dbReference type="Pfam" id="PF08241"/>
    </source>
</evidence>
<evidence type="ECO:0000313" key="2">
    <source>
        <dbReference type="EMBL" id="ARQ67581.1"/>
    </source>
</evidence>
<dbReference type="InterPro" id="IPR050508">
    <property type="entry name" value="Methyltransf_Superfamily"/>
</dbReference>
<gene>
    <name evidence="2" type="ORF">CAG99_00920</name>
</gene>
<dbReference type="CDD" id="cd02440">
    <property type="entry name" value="AdoMet_MTases"/>
    <property type="match status" value="1"/>
</dbReference>
<feature type="domain" description="Methyltransferase type 11" evidence="1">
    <location>
        <begin position="49"/>
        <end position="135"/>
    </location>
</feature>
<dbReference type="AlphaFoldDB" id="A0A1W7CS14"/>
<proteinExistence type="predicted"/>
<dbReference type="KEGG" id="smao:CAG99_00920"/>
<keyword evidence="2" id="KW-0489">Methyltransferase</keyword>
<dbReference type="Proteomes" id="UP000194218">
    <property type="component" value="Chromosome"/>
</dbReference>
<protein>
    <submittedName>
        <fullName evidence="2">SAM-dependent methyltransferase</fullName>
    </submittedName>
</protein>
<dbReference type="OrthoDB" id="189743at2"/>
<dbReference type="GO" id="GO:0032259">
    <property type="term" value="P:methylation"/>
    <property type="evidence" value="ECO:0007669"/>
    <property type="project" value="UniProtKB-KW"/>
</dbReference>
<dbReference type="Pfam" id="PF08241">
    <property type="entry name" value="Methyltransf_11"/>
    <property type="match status" value="1"/>
</dbReference>
<dbReference type="EMBL" id="CP021121">
    <property type="protein sequence ID" value="ARQ67581.1"/>
    <property type="molecule type" value="Genomic_DNA"/>
</dbReference>
<dbReference type="PANTHER" id="PTHR42912">
    <property type="entry name" value="METHYLTRANSFERASE"/>
    <property type="match status" value="1"/>
</dbReference>
<organism evidence="2 3">
    <name type="scientific">Streptomyces marincola</name>
    <dbReference type="NCBI Taxonomy" id="2878388"/>
    <lineage>
        <taxon>Bacteria</taxon>
        <taxon>Bacillati</taxon>
        <taxon>Actinomycetota</taxon>
        <taxon>Actinomycetes</taxon>
        <taxon>Kitasatosporales</taxon>
        <taxon>Streptomycetaceae</taxon>
        <taxon>Streptomyces</taxon>
    </lineage>
</organism>
<dbReference type="InterPro" id="IPR013216">
    <property type="entry name" value="Methyltransf_11"/>
</dbReference>
<dbReference type="RefSeq" id="WP_086157102.1">
    <property type="nucleotide sequence ID" value="NZ_CP021121.1"/>
</dbReference>
<accession>A0A1W7CS14</accession>
<dbReference type="InterPro" id="IPR029063">
    <property type="entry name" value="SAM-dependent_MTases_sf"/>
</dbReference>
<dbReference type="Gene3D" id="3.40.50.150">
    <property type="entry name" value="Vaccinia Virus protein VP39"/>
    <property type="match status" value="1"/>
</dbReference>